<feature type="domain" description="SnoaL-like" evidence="1">
    <location>
        <begin position="11"/>
        <end position="76"/>
    </location>
</feature>
<evidence type="ECO:0000313" key="2">
    <source>
        <dbReference type="EMBL" id="MTI23696.1"/>
    </source>
</evidence>
<comment type="caution">
    <text evidence="2">The sequence shown here is derived from an EMBL/GenBank/DDBJ whole genome shotgun (WGS) entry which is preliminary data.</text>
</comment>
<keyword evidence="3" id="KW-1185">Reference proteome</keyword>
<dbReference type="InterPro" id="IPR032710">
    <property type="entry name" value="NTF2-like_dom_sf"/>
</dbReference>
<dbReference type="EMBL" id="SMLW01000279">
    <property type="protein sequence ID" value="MTI23696.1"/>
    <property type="molecule type" value="Genomic_DNA"/>
</dbReference>
<name>A0ABW9RJ29_9BACT</name>
<dbReference type="RefSeq" id="WP_155168903.1">
    <property type="nucleotide sequence ID" value="NZ_SMLW01000279.1"/>
</dbReference>
<organism evidence="2 3">
    <name type="scientific">Fulvivirga kasyanovii</name>
    <dbReference type="NCBI Taxonomy" id="396812"/>
    <lineage>
        <taxon>Bacteria</taxon>
        <taxon>Pseudomonadati</taxon>
        <taxon>Bacteroidota</taxon>
        <taxon>Cytophagia</taxon>
        <taxon>Cytophagales</taxon>
        <taxon>Fulvivirgaceae</taxon>
        <taxon>Fulvivirga</taxon>
    </lineage>
</organism>
<dbReference type="Proteomes" id="UP000798808">
    <property type="component" value="Unassembled WGS sequence"/>
</dbReference>
<dbReference type="Gene3D" id="3.10.450.50">
    <property type="match status" value="1"/>
</dbReference>
<evidence type="ECO:0000313" key="3">
    <source>
        <dbReference type="Proteomes" id="UP000798808"/>
    </source>
</evidence>
<proteinExistence type="predicted"/>
<feature type="non-terminal residue" evidence="2">
    <location>
        <position position="1"/>
    </location>
</feature>
<gene>
    <name evidence="2" type="ORF">E1163_01895</name>
</gene>
<dbReference type="Pfam" id="PF12680">
    <property type="entry name" value="SnoaL_2"/>
    <property type="match status" value="1"/>
</dbReference>
<sequence length="123" mass="14265">EDPVFRKLSGDEVGDMWRMLLSGAKNLHLEYFDAAADGDEGSVRWHATYTFSKTGRTVHNKIKAHFKFKDGKIIEHKDSFNFWKWSRMALGPVGIFLGFTPFLRNKVSAQTLKLLKAYREKRK</sequence>
<accession>A0ABW9RJ29</accession>
<reference evidence="2 3" key="1">
    <citation type="submission" date="2019-02" db="EMBL/GenBank/DDBJ databases">
        <authorList>
            <person name="Goldberg S.R."/>
            <person name="Haltli B.A."/>
            <person name="Correa H."/>
            <person name="Russell K.G."/>
        </authorList>
    </citation>
    <scope>NUCLEOTIDE SEQUENCE [LARGE SCALE GENOMIC DNA]</scope>
    <source>
        <strain evidence="2 3">JCM 16186</strain>
    </source>
</reference>
<evidence type="ECO:0000259" key="1">
    <source>
        <dbReference type="Pfam" id="PF12680"/>
    </source>
</evidence>
<dbReference type="SUPFAM" id="SSF54427">
    <property type="entry name" value="NTF2-like"/>
    <property type="match status" value="1"/>
</dbReference>
<dbReference type="InterPro" id="IPR037401">
    <property type="entry name" value="SnoaL-like"/>
</dbReference>
<protein>
    <submittedName>
        <fullName evidence="2">Nuclear transport factor 2 family protein</fullName>
    </submittedName>
</protein>